<organism evidence="5 6">
    <name type="scientific">Pseudanabaena cinerea FACHB-1277</name>
    <dbReference type="NCBI Taxonomy" id="2949581"/>
    <lineage>
        <taxon>Bacteria</taxon>
        <taxon>Bacillati</taxon>
        <taxon>Cyanobacteriota</taxon>
        <taxon>Cyanophyceae</taxon>
        <taxon>Pseudanabaenales</taxon>
        <taxon>Pseudanabaenaceae</taxon>
        <taxon>Pseudanabaena</taxon>
        <taxon>Pseudanabaena cinerea</taxon>
    </lineage>
</organism>
<keyword evidence="1 4" id="KW-0479">Metal-binding</keyword>
<dbReference type="Gene3D" id="3.40.190.80">
    <property type="match status" value="1"/>
</dbReference>
<keyword evidence="6" id="KW-1185">Reference proteome</keyword>
<protein>
    <submittedName>
        <fullName evidence="5">Inositol monophosphatase</fullName>
    </submittedName>
</protein>
<dbReference type="Pfam" id="PF00459">
    <property type="entry name" value="Inositol_P"/>
    <property type="match status" value="1"/>
</dbReference>
<comment type="cofactor">
    <cofactor evidence="4">
        <name>Mg(2+)</name>
        <dbReference type="ChEBI" id="CHEBI:18420"/>
    </cofactor>
</comment>
<dbReference type="InterPro" id="IPR000760">
    <property type="entry name" value="Inositol_monophosphatase-like"/>
</dbReference>
<dbReference type="AlphaFoldDB" id="A0A926Z4V1"/>
<proteinExistence type="predicted"/>
<sequence length="284" mass="31281">MHPNWQEIIPVIENLTKQVGDRLLTDFEQTRVAIAKDDGSLVTKSDRWADTYIKDALEKAFPEFGVLTEEGSQILPDLEWTWVIDPLDGTTNFARGIPIWGISLGLLHQGTPVFGYVAMPPLQQNIYGWADDRSAAAFCNGLPLQLAADPPDAAKLDNYFFSACSRSLAKMGRSQFPFKLRMLGVASYNLLTVALGSTIGAVEATPKIWDIAAVWVILKAIGAVWMPLESADIFPLALGKDFSQRSFPTLVISHPQFLPMAQEIIGSSWLEGMGKTNAKDRLTI</sequence>
<dbReference type="InterPro" id="IPR020583">
    <property type="entry name" value="Inositol_monoP_metal-BS"/>
</dbReference>
<feature type="binding site" evidence="4">
    <location>
        <position position="88"/>
    </location>
    <ligand>
        <name>Mg(2+)</name>
        <dbReference type="ChEBI" id="CHEBI:18420"/>
        <label>1</label>
        <note>catalytic</note>
    </ligand>
</feature>
<dbReference type="CDD" id="cd01643">
    <property type="entry name" value="Bacterial_IMPase_like_2"/>
    <property type="match status" value="1"/>
</dbReference>
<gene>
    <name evidence="5" type="ORF">H6F44_03040</name>
</gene>
<dbReference type="PRINTS" id="PR00377">
    <property type="entry name" value="IMPHPHTASES"/>
</dbReference>
<reference evidence="5" key="2">
    <citation type="submission" date="2020-08" db="EMBL/GenBank/DDBJ databases">
        <authorList>
            <person name="Chen M."/>
            <person name="Teng W."/>
            <person name="Zhao L."/>
            <person name="Hu C."/>
            <person name="Zhou Y."/>
            <person name="Han B."/>
            <person name="Song L."/>
            <person name="Shu W."/>
        </authorList>
    </citation>
    <scope>NUCLEOTIDE SEQUENCE</scope>
    <source>
        <strain evidence="5">FACHB-1277</strain>
    </source>
</reference>
<evidence type="ECO:0000313" key="5">
    <source>
        <dbReference type="EMBL" id="MBD2149105.1"/>
    </source>
</evidence>
<dbReference type="EMBL" id="JACJPY010000005">
    <property type="protein sequence ID" value="MBD2149105.1"/>
    <property type="molecule type" value="Genomic_DNA"/>
</dbReference>
<evidence type="ECO:0000256" key="3">
    <source>
        <dbReference type="ARBA" id="ARBA00022842"/>
    </source>
</evidence>
<name>A0A926Z4V1_9CYAN</name>
<dbReference type="Gene3D" id="3.30.540.10">
    <property type="entry name" value="Fructose-1,6-Bisphosphatase, subunit A, domain 1"/>
    <property type="match status" value="1"/>
</dbReference>
<evidence type="ECO:0000256" key="2">
    <source>
        <dbReference type="ARBA" id="ARBA00022801"/>
    </source>
</evidence>
<dbReference type="GO" id="GO:0006020">
    <property type="term" value="P:inositol metabolic process"/>
    <property type="evidence" value="ECO:0007669"/>
    <property type="project" value="TreeGrafter"/>
</dbReference>
<feature type="binding site" evidence="4">
    <location>
        <position position="69"/>
    </location>
    <ligand>
        <name>Mg(2+)</name>
        <dbReference type="ChEBI" id="CHEBI:18420"/>
        <label>1</label>
        <note>catalytic</note>
    </ligand>
</feature>
<reference evidence="5" key="1">
    <citation type="journal article" date="2015" name="ISME J.">
        <title>Draft Genome Sequence of Streptomyces incarnatus NRRL8089, which Produces the Nucleoside Antibiotic Sinefungin.</title>
        <authorList>
            <person name="Oshima K."/>
            <person name="Hattori M."/>
            <person name="Shimizu H."/>
            <person name="Fukuda K."/>
            <person name="Nemoto M."/>
            <person name="Inagaki K."/>
            <person name="Tamura T."/>
        </authorList>
    </citation>
    <scope>NUCLEOTIDE SEQUENCE</scope>
    <source>
        <strain evidence="5">FACHB-1277</strain>
    </source>
</reference>
<feature type="binding site" evidence="4">
    <location>
        <position position="87"/>
    </location>
    <ligand>
        <name>Mg(2+)</name>
        <dbReference type="ChEBI" id="CHEBI:18420"/>
        <label>1</label>
        <note>catalytic</note>
    </ligand>
</feature>
<dbReference type="PROSITE" id="PS00629">
    <property type="entry name" value="IMP_1"/>
    <property type="match status" value="1"/>
</dbReference>
<dbReference type="GO" id="GO:0046872">
    <property type="term" value="F:metal ion binding"/>
    <property type="evidence" value="ECO:0007669"/>
    <property type="project" value="UniProtKB-KW"/>
</dbReference>
<dbReference type="PANTHER" id="PTHR20854:SF4">
    <property type="entry name" value="INOSITOL-1-MONOPHOSPHATASE-RELATED"/>
    <property type="match status" value="1"/>
</dbReference>
<keyword evidence="3 4" id="KW-0460">Magnesium</keyword>
<dbReference type="GO" id="GO:0007165">
    <property type="term" value="P:signal transduction"/>
    <property type="evidence" value="ECO:0007669"/>
    <property type="project" value="TreeGrafter"/>
</dbReference>
<dbReference type="Proteomes" id="UP000631421">
    <property type="component" value="Unassembled WGS sequence"/>
</dbReference>
<keyword evidence="2" id="KW-0378">Hydrolase</keyword>
<evidence type="ECO:0000256" key="4">
    <source>
        <dbReference type="PIRSR" id="PIRSR600760-2"/>
    </source>
</evidence>
<accession>A0A926Z4V1</accession>
<dbReference type="SUPFAM" id="SSF56655">
    <property type="entry name" value="Carbohydrate phosphatase"/>
    <property type="match status" value="1"/>
</dbReference>
<evidence type="ECO:0000313" key="6">
    <source>
        <dbReference type="Proteomes" id="UP000631421"/>
    </source>
</evidence>
<comment type="caution">
    <text evidence="5">The sequence shown here is derived from an EMBL/GenBank/DDBJ whole genome shotgun (WGS) entry which is preliminary data.</text>
</comment>
<dbReference type="PANTHER" id="PTHR20854">
    <property type="entry name" value="INOSITOL MONOPHOSPHATASE"/>
    <property type="match status" value="1"/>
</dbReference>
<feature type="binding site" evidence="4">
    <location>
        <position position="210"/>
    </location>
    <ligand>
        <name>Mg(2+)</name>
        <dbReference type="ChEBI" id="CHEBI:18420"/>
        <label>1</label>
        <note>catalytic</note>
    </ligand>
</feature>
<evidence type="ECO:0000256" key="1">
    <source>
        <dbReference type="ARBA" id="ARBA00022723"/>
    </source>
</evidence>
<dbReference type="GO" id="GO:0008934">
    <property type="term" value="F:inositol monophosphate 1-phosphatase activity"/>
    <property type="evidence" value="ECO:0007669"/>
    <property type="project" value="TreeGrafter"/>
</dbReference>
<feature type="binding site" evidence="4">
    <location>
        <position position="85"/>
    </location>
    <ligand>
        <name>Mg(2+)</name>
        <dbReference type="ChEBI" id="CHEBI:18420"/>
        <label>1</label>
        <note>catalytic</note>
    </ligand>
</feature>